<keyword evidence="2" id="KW-1185">Reference proteome</keyword>
<reference evidence="1" key="1">
    <citation type="journal article" date="2020" name="Stud. Mycol.">
        <title>101 Dothideomycetes genomes: a test case for predicting lifestyles and emergence of pathogens.</title>
        <authorList>
            <person name="Haridas S."/>
            <person name="Albert R."/>
            <person name="Binder M."/>
            <person name="Bloem J."/>
            <person name="Labutti K."/>
            <person name="Salamov A."/>
            <person name="Andreopoulos B."/>
            <person name="Baker S."/>
            <person name="Barry K."/>
            <person name="Bills G."/>
            <person name="Bluhm B."/>
            <person name="Cannon C."/>
            <person name="Castanera R."/>
            <person name="Culley D."/>
            <person name="Daum C."/>
            <person name="Ezra D."/>
            <person name="Gonzalez J."/>
            <person name="Henrissat B."/>
            <person name="Kuo A."/>
            <person name="Liang C."/>
            <person name="Lipzen A."/>
            <person name="Lutzoni F."/>
            <person name="Magnuson J."/>
            <person name="Mondo S."/>
            <person name="Nolan M."/>
            <person name="Ohm R."/>
            <person name="Pangilinan J."/>
            <person name="Park H.-J."/>
            <person name="Ramirez L."/>
            <person name="Alfaro M."/>
            <person name="Sun H."/>
            <person name="Tritt A."/>
            <person name="Yoshinaga Y."/>
            <person name="Zwiers L.-H."/>
            <person name="Turgeon B."/>
            <person name="Goodwin S."/>
            <person name="Spatafora J."/>
            <person name="Crous P."/>
            <person name="Grigoriev I."/>
        </authorList>
    </citation>
    <scope>NUCLEOTIDE SEQUENCE</scope>
    <source>
        <strain evidence="1">ATCC 200398</strain>
    </source>
</reference>
<sequence>MPASLPGLLCSEFNFRISRLPLRLAALGDHRKCLPGLPTCAILLLICLYKTAVVLEAEESHRFVKKSHVHYRRNISLEFELGELQGYYDGGGGSGSAEQRQRVIHPCREAQRKKEGQGWRKQS</sequence>
<evidence type="ECO:0000313" key="1">
    <source>
        <dbReference type="EMBL" id="KAF2464014.1"/>
    </source>
</evidence>
<accession>A0ACB6QAM5</accession>
<protein>
    <submittedName>
        <fullName evidence="1">Uncharacterized protein</fullName>
    </submittedName>
</protein>
<dbReference type="EMBL" id="MU003541">
    <property type="protein sequence ID" value="KAF2464014.1"/>
    <property type="molecule type" value="Genomic_DNA"/>
</dbReference>
<gene>
    <name evidence="1" type="ORF">BDR25DRAFT_382784</name>
</gene>
<dbReference type="Proteomes" id="UP000799755">
    <property type="component" value="Unassembled WGS sequence"/>
</dbReference>
<name>A0ACB6QAM5_9PLEO</name>
<organism evidence="1 2">
    <name type="scientific">Lindgomyces ingoldianus</name>
    <dbReference type="NCBI Taxonomy" id="673940"/>
    <lineage>
        <taxon>Eukaryota</taxon>
        <taxon>Fungi</taxon>
        <taxon>Dikarya</taxon>
        <taxon>Ascomycota</taxon>
        <taxon>Pezizomycotina</taxon>
        <taxon>Dothideomycetes</taxon>
        <taxon>Pleosporomycetidae</taxon>
        <taxon>Pleosporales</taxon>
        <taxon>Lindgomycetaceae</taxon>
        <taxon>Lindgomyces</taxon>
    </lineage>
</organism>
<proteinExistence type="predicted"/>
<comment type="caution">
    <text evidence="1">The sequence shown here is derived from an EMBL/GenBank/DDBJ whole genome shotgun (WGS) entry which is preliminary data.</text>
</comment>
<evidence type="ECO:0000313" key="2">
    <source>
        <dbReference type="Proteomes" id="UP000799755"/>
    </source>
</evidence>